<organism evidence="2">
    <name type="scientific">Symploca sp. SIO1C4</name>
    <dbReference type="NCBI Taxonomy" id="2607765"/>
    <lineage>
        <taxon>Bacteria</taxon>
        <taxon>Bacillati</taxon>
        <taxon>Cyanobacteriota</taxon>
        <taxon>Cyanophyceae</taxon>
        <taxon>Coleofasciculales</taxon>
        <taxon>Coleofasciculaceae</taxon>
        <taxon>Symploca</taxon>
    </lineage>
</organism>
<name>A0A6B3MYI0_9CYAN</name>
<sequence>MKNNFLPKYQESLYDYQSRTTSYYLQQLDTDVLKSFSSEQLEAITYILNQAIPKPSPKIVDLRFVVNLIFSKFYIVLFVGKDKRKRRRPYNPGKIARIGNLLAATILLIGLNFVLSAFILLIVYLTKSALGIDIFPGHLSDILRDFL</sequence>
<keyword evidence="1" id="KW-0472">Membrane</keyword>
<evidence type="ECO:0000256" key="1">
    <source>
        <dbReference type="SAM" id="Phobius"/>
    </source>
</evidence>
<dbReference type="AlphaFoldDB" id="A0A6B3MYI0"/>
<keyword evidence="1" id="KW-1133">Transmembrane helix</keyword>
<comment type="caution">
    <text evidence="2">The sequence shown here is derived from an EMBL/GenBank/DDBJ whole genome shotgun (WGS) entry which is preliminary data.</text>
</comment>
<keyword evidence="1" id="KW-0812">Transmembrane</keyword>
<evidence type="ECO:0000313" key="2">
    <source>
        <dbReference type="EMBL" id="NER26466.1"/>
    </source>
</evidence>
<accession>A0A6B3MYI0</accession>
<feature type="transmembrane region" description="Helical" evidence="1">
    <location>
        <begin position="101"/>
        <end position="125"/>
    </location>
</feature>
<gene>
    <name evidence="2" type="ORF">F6J89_02265</name>
</gene>
<reference evidence="2" key="1">
    <citation type="submission" date="2019-11" db="EMBL/GenBank/DDBJ databases">
        <title>Genomic insights into an expanded diversity of filamentous marine cyanobacteria reveals the extraordinary biosynthetic potential of Moorea and Okeania.</title>
        <authorList>
            <person name="Ferreira Leao T."/>
            <person name="Wang M."/>
            <person name="Moss N."/>
            <person name="Da Silva R."/>
            <person name="Sanders J."/>
            <person name="Nurk S."/>
            <person name="Gurevich A."/>
            <person name="Humphrey G."/>
            <person name="Reher R."/>
            <person name="Zhu Q."/>
            <person name="Belda-Ferre P."/>
            <person name="Glukhov E."/>
            <person name="Rex R."/>
            <person name="Dorrestein P.C."/>
            <person name="Knight R."/>
            <person name="Pevzner P."/>
            <person name="Gerwick W.H."/>
            <person name="Gerwick L."/>
        </authorList>
    </citation>
    <scope>NUCLEOTIDE SEQUENCE</scope>
    <source>
        <strain evidence="2">SIO1C4</strain>
    </source>
</reference>
<protein>
    <submittedName>
        <fullName evidence="2">Uncharacterized protein</fullName>
    </submittedName>
</protein>
<feature type="transmembrane region" description="Helical" evidence="1">
    <location>
        <begin position="62"/>
        <end position="80"/>
    </location>
</feature>
<dbReference type="EMBL" id="JAAHFQ010000031">
    <property type="protein sequence ID" value="NER26466.1"/>
    <property type="molecule type" value="Genomic_DNA"/>
</dbReference>
<proteinExistence type="predicted"/>